<dbReference type="EMBL" id="JAFEMC010000003">
    <property type="protein sequence ID" value="MBM6577222.1"/>
    <property type="molecule type" value="Genomic_DNA"/>
</dbReference>
<protein>
    <submittedName>
        <fullName evidence="3">Hemerythrin domain-containing protein</fullName>
    </submittedName>
</protein>
<feature type="domain" description="Hemerythrin-like" evidence="2">
    <location>
        <begin position="132"/>
        <end position="245"/>
    </location>
</feature>
<evidence type="ECO:0000256" key="1">
    <source>
        <dbReference type="SAM" id="MobiDB-lite"/>
    </source>
</evidence>
<evidence type="ECO:0000313" key="3">
    <source>
        <dbReference type="EMBL" id="MBM6577222.1"/>
    </source>
</evidence>
<accession>A0ABS2D8G6</accession>
<dbReference type="PANTHER" id="PTHR35585">
    <property type="entry name" value="HHE DOMAIN PROTEIN (AFU_ORTHOLOGUE AFUA_4G00730)"/>
    <property type="match status" value="1"/>
</dbReference>
<keyword evidence="4" id="KW-1185">Reference proteome</keyword>
<dbReference type="Pfam" id="PF01814">
    <property type="entry name" value="Hemerythrin"/>
    <property type="match status" value="1"/>
</dbReference>
<evidence type="ECO:0000259" key="2">
    <source>
        <dbReference type="Pfam" id="PF01814"/>
    </source>
</evidence>
<comment type="caution">
    <text evidence="3">The sequence shown here is derived from an EMBL/GenBank/DDBJ whole genome shotgun (WGS) entry which is preliminary data.</text>
</comment>
<evidence type="ECO:0000313" key="4">
    <source>
        <dbReference type="Proteomes" id="UP000763641"/>
    </source>
</evidence>
<gene>
    <name evidence="3" type="ORF">ILT43_12640</name>
</gene>
<dbReference type="Gene3D" id="1.20.120.520">
    <property type="entry name" value="nmb1532 protein domain like"/>
    <property type="match status" value="1"/>
</dbReference>
<dbReference type="Proteomes" id="UP000763641">
    <property type="component" value="Unassembled WGS sequence"/>
</dbReference>
<organism evidence="3 4">
    <name type="scientific">Sphingomonas longa</name>
    <dbReference type="NCBI Taxonomy" id="2778730"/>
    <lineage>
        <taxon>Bacteria</taxon>
        <taxon>Pseudomonadati</taxon>
        <taxon>Pseudomonadota</taxon>
        <taxon>Alphaproteobacteria</taxon>
        <taxon>Sphingomonadales</taxon>
        <taxon>Sphingomonadaceae</taxon>
        <taxon>Sphingomonas</taxon>
    </lineage>
</organism>
<dbReference type="InterPro" id="IPR012312">
    <property type="entry name" value="Hemerythrin-like"/>
</dbReference>
<dbReference type="RefSeq" id="WP_204199317.1">
    <property type="nucleotide sequence ID" value="NZ_JAFEMC010000003.1"/>
</dbReference>
<reference evidence="3 4" key="1">
    <citation type="submission" date="2020-12" db="EMBL/GenBank/DDBJ databases">
        <title>Sphingomonas sp.</title>
        <authorList>
            <person name="Kim M.K."/>
        </authorList>
    </citation>
    <scope>NUCLEOTIDE SEQUENCE [LARGE SCALE GENOMIC DNA]</scope>
    <source>
        <strain evidence="3 4">BT552</strain>
    </source>
</reference>
<feature type="region of interest" description="Disordered" evidence="1">
    <location>
        <begin position="1"/>
        <end position="34"/>
    </location>
</feature>
<dbReference type="PANTHER" id="PTHR35585:SF1">
    <property type="entry name" value="HHE DOMAIN PROTEIN (AFU_ORTHOLOGUE AFUA_4G00730)"/>
    <property type="match status" value="1"/>
</dbReference>
<name>A0ABS2D8G6_9SPHN</name>
<sequence length="270" mass="29523">MSDAPHIYGTPEPDDKQGNATRDVATGDQRAEEPGYDHALNLDGGTFVVVEETSGVAYAEATRDIGGGGGAATEVEADALRDQADQTTRSEGLSRTVAIGAAVGVGAGLLANLLRKAVVQAPSVLAGSWDKALAAEHRAALAIFDQIEATGEDEVAKRTTLLTTLKHAIGKHAFQEENSIYAMMRDLEMAEAADHLNHEHGYVKQYFFDLGEMPRDDPAWLSKVKEFRAMIESHMREEEDELFPRMRRTLDEAQNRHLTKLMHREGLKLA</sequence>
<proteinExistence type="predicted"/>